<dbReference type="EMBL" id="MU150326">
    <property type="protein sequence ID" value="KAF9458960.1"/>
    <property type="molecule type" value="Genomic_DNA"/>
</dbReference>
<accession>A0A9P5Y0F0</accession>
<evidence type="ECO:0000313" key="2">
    <source>
        <dbReference type="Proteomes" id="UP000807353"/>
    </source>
</evidence>
<proteinExistence type="predicted"/>
<dbReference type="AlphaFoldDB" id="A0A9P5Y0F0"/>
<protein>
    <submittedName>
        <fullName evidence="1">Uncharacterized protein</fullName>
    </submittedName>
</protein>
<keyword evidence="2" id="KW-1185">Reference proteome</keyword>
<organism evidence="1 2">
    <name type="scientific">Collybia nuda</name>
    <dbReference type="NCBI Taxonomy" id="64659"/>
    <lineage>
        <taxon>Eukaryota</taxon>
        <taxon>Fungi</taxon>
        <taxon>Dikarya</taxon>
        <taxon>Basidiomycota</taxon>
        <taxon>Agaricomycotina</taxon>
        <taxon>Agaricomycetes</taxon>
        <taxon>Agaricomycetidae</taxon>
        <taxon>Agaricales</taxon>
        <taxon>Tricholomatineae</taxon>
        <taxon>Clitocybaceae</taxon>
        <taxon>Collybia</taxon>
    </lineage>
</organism>
<name>A0A9P5Y0F0_9AGAR</name>
<sequence>MTYFSSLRFLKEADAILRTGITKYHGRLYKIPQMNQWVTVASTHDFIENIRTAPEHLLSMEAAEYDMSSYQGFPRLVLSLYRHY</sequence>
<gene>
    <name evidence="1" type="ORF">BDZ94DRAFT_1269291</name>
</gene>
<dbReference type="Proteomes" id="UP000807353">
    <property type="component" value="Unassembled WGS sequence"/>
</dbReference>
<dbReference type="OrthoDB" id="3265591at2759"/>
<evidence type="ECO:0000313" key="1">
    <source>
        <dbReference type="EMBL" id="KAF9458960.1"/>
    </source>
</evidence>
<comment type="caution">
    <text evidence="1">The sequence shown here is derived from an EMBL/GenBank/DDBJ whole genome shotgun (WGS) entry which is preliminary data.</text>
</comment>
<reference evidence="1" key="1">
    <citation type="submission" date="2020-11" db="EMBL/GenBank/DDBJ databases">
        <authorList>
            <consortium name="DOE Joint Genome Institute"/>
            <person name="Ahrendt S."/>
            <person name="Riley R."/>
            <person name="Andreopoulos W."/>
            <person name="Labutti K."/>
            <person name="Pangilinan J."/>
            <person name="Ruiz-Duenas F.J."/>
            <person name="Barrasa J.M."/>
            <person name="Sanchez-Garcia M."/>
            <person name="Camarero S."/>
            <person name="Miyauchi S."/>
            <person name="Serrano A."/>
            <person name="Linde D."/>
            <person name="Babiker R."/>
            <person name="Drula E."/>
            <person name="Ayuso-Fernandez I."/>
            <person name="Pacheco R."/>
            <person name="Padilla G."/>
            <person name="Ferreira P."/>
            <person name="Barriuso J."/>
            <person name="Kellner H."/>
            <person name="Castanera R."/>
            <person name="Alfaro M."/>
            <person name="Ramirez L."/>
            <person name="Pisabarro A.G."/>
            <person name="Kuo A."/>
            <person name="Tritt A."/>
            <person name="Lipzen A."/>
            <person name="He G."/>
            <person name="Yan M."/>
            <person name="Ng V."/>
            <person name="Cullen D."/>
            <person name="Martin F."/>
            <person name="Rosso M.-N."/>
            <person name="Henrissat B."/>
            <person name="Hibbett D."/>
            <person name="Martinez A.T."/>
            <person name="Grigoriev I.V."/>
        </authorList>
    </citation>
    <scope>NUCLEOTIDE SEQUENCE</scope>
    <source>
        <strain evidence="1">CBS 247.69</strain>
    </source>
</reference>